<keyword evidence="6 17" id="KW-0418">Kinase</keyword>
<dbReference type="Pfam" id="PF00069">
    <property type="entry name" value="Pkinase"/>
    <property type="match status" value="1"/>
</dbReference>
<evidence type="ECO:0000256" key="1">
    <source>
        <dbReference type="ARBA" id="ARBA00012513"/>
    </source>
</evidence>
<comment type="similarity">
    <text evidence="10">Belongs to the protein kinase superfamily. Ser/Thr protein kinase family. GCN2 subfamily.</text>
</comment>
<organism evidence="17 18">
    <name type="scientific">Ditylenchus destructor</name>
    <dbReference type="NCBI Taxonomy" id="166010"/>
    <lineage>
        <taxon>Eukaryota</taxon>
        <taxon>Metazoa</taxon>
        <taxon>Ecdysozoa</taxon>
        <taxon>Nematoda</taxon>
        <taxon>Chromadorea</taxon>
        <taxon>Rhabditida</taxon>
        <taxon>Tylenchina</taxon>
        <taxon>Tylenchomorpha</taxon>
        <taxon>Sphaerularioidea</taxon>
        <taxon>Anguinidae</taxon>
        <taxon>Anguininae</taxon>
        <taxon>Ditylenchus</taxon>
    </lineage>
</organism>
<dbReference type="SMART" id="SM00220">
    <property type="entry name" value="S_TKc"/>
    <property type="match status" value="1"/>
</dbReference>
<dbReference type="Proteomes" id="UP001201812">
    <property type="component" value="Unassembled WGS sequence"/>
</dbReference>
<dbReference type="AlphaFoldDB" id="A0AAD4N8U8"/>
<dbReference type="InterPro" id="IPR050339">
    <property type="entry name" value="CC_SR_Kinase"/>
</dbReference>
<feature type="compositionally biased region" description="Polar residues" evidence="15">
    <location>
        <begin position="63"/>
        <end position="75"/>
    </location>
</feature>
<feature type="binding site" evidence="13">
    <location>
        <position position="175"/>
    </location>
    <ligand>
        <name>ATP</name>
        <dbReference type="ChEBI" id="CHEBI:30616"/>
    </ligand>
</feature>
<feature type="compositionally biased region" description="Basic and acidic residues" evidence="15">
    <location>
        <begin position="38"/>
        <end position="51"/>
    </location>
</feature>
<evidence type="ECO:0000313" key="17">
    <source>
        <dbReference type="EMBL" id="KAI1715606.1"/>
    </source>
</evidence>
<sequence length="399" mass="45765">MMYQRRPSQPKTFVGGFTSPTPLPVTPTPNKIIIDRPLSTKRERLRSDSPSRSRCPPVPRLSKTNPKSGRITPQKSLRERCPILSAWDTPPYTPSRIRTPRLTALSETLKNLDSPAQLVTFKSPKPNTRLSNDFMGCETTYLERNFEIERRLGQGSFGEVVRVVSKEDGKKYAVKRSLTVYRSSSDRTKKIREVQRHELLPPHPNLVAFIKAWEEKGRLYIQTELCERSLEDVALEQHEIPERRAVQHLHAHDLLHVDIKPANIFITADGVCKLGDFGLVFDLNKDDPNDVTEGDNKYLAQEVLNDKPTKASDIFSLGMTILELATDLELPKNGVFWEELRALIIDDKYTKHLTKGMNRILAWMIHPDPKLRPSATELLHDPDIKKHSLKRQQDLMRYL</sequence>
<evidence type="ECO:0000256" key="10">
    <source>
        <dbReference type="ARBA" id="ARBA00037982"/>
    </source>
</evidence>
<dbReference type="InterPro" id="IPR017441">
    <property type="entry name" value="Protein_kinase_ATP_BS"/>
</dbReference>
<dbReference type="PANTHER" id="PTHR11042">
    <property type="entry name" value="EUKARYOTIC TRANSLATION INITIATION FACTOR 2-ALPHA KINASE EIF2-ALPHA KINASE -RELATED"/>
    <property type="match status" value="1"/>
</dbReference>
<evidence type="ECO:0000259" key="16">
    <source>
        <dbReference type="PROSITE" id="PS50011"/>
    </source>
</evidence>
<comment type="caution">
    <text evidence="17">The sequence shown here is derived from an EMBL/GenBank/DDBJ whole genome shotgun (WGS) entry which is preliminary data.</text>
</comment>
<dbReference type="InterPro" id="IPR000719">
    <property type="entry name" value="Prot_kinase_dom"/>
</dbReference>
<dbReference type="PANTHER" id="PTHR11042:SF183">
    <property type="entry name" value="MEMBRANE-ASSOCIATED TYROSINE- AND THREONINE-SPECIFIC CDC2-INHIBITORY KINASE"/>
    <property type="match status" value="1"/>
</dbReference>
<protein>
    <recommendedName>
        <fullName evidence="1">non-specific serine/threonine protein kinase</fullName>
        <ecNumber evidence="1">2.7.11.1</ecNumber>
    </recommendedName>
</protein>
<dbReference type="PROSITE" id="PS00108">
    <property type="entry name" value="PROTEIN_KINASE_ST"/>
    <property type="match status" value="1"/>
</dbReference>
<keyword evidence="8" id="KW-0460">Magnesium</keyword>
<dbReference type="GO" id="GO:0005634">
    <property type="term" value="C:nucleus"/>
    <property type="evidence" value="ECO:0007669"/>
    <property type="project" value="TreeGrafter"/>
</dbReference>
<keyword evidence="9" id="KW-0131">Cell cycle</keyword>
<keyword evidence="18" id="KW-1185">Reference proteome</keyword>
<proteinExistence type="inferred from homology"/>
<dbReference type="SUPFAM" id="SSF56112">
    <property type="entry name" value="Protein kinase-like (PK-like)"/>
    <property type="match status" value="1"/>
</dbReference>
<keyword evidence="3" id="KW-0808">Transferase</keyword>
<evidence type="ECO:0000313" key="18">
    <source>
        <dbReference type="Proteomes" id="UP001201812"/>
    </source>
</evidence>
<keyword evidence="2 14" id="KW-0723">Serine/threonine-protein kinase</keyword>
<dbReference type="GO" id="GO:0005524">
    <property type="term" value="F:ATP binding"/>
    <property type="evidence" value="ECO:0007669"/>
    <property type="project" value="UniProtKB-UniRule"/>
</dbReference>
<evidence type="ECO:0000256" key="3">
    <source>
        <dbReference type="ARBA" id="ARBA00022679"/>
    </source>
</evidence>
<dbReference type="PROSITE" id="PS00107">
    <property type="entry name" value="PROTEIN_KINASE_ATP"/>
    <property type="match status" value="1"/>
</dbReference>
<dbReference type="Gene3D" id="1.10.510.10">
    <property type="entry name" value="Transferase(Phosphotransferase) domain 1"/>
    <property type="match status" value="1"/>
</dbReference>
<evidence type="ECO:0000256" key="5">
    <source>
        <dbReference type="ARBA" id="ARBA00022741"/>
    </source>
</evidence>
<gene>
    <name evidence="17" type="ORF">DdX_07927</name>
</gene>
<name>A0AAD4N8U8_9BILA</name>
<feature type="compositionally biased region" description="Polar residues" evidence="15">
    <location>
        <begin position="1"/>
        <end position="11"/>
    </location>
</feature>
<dbReference type="InterPro" id="IPR011009">
    <property type="entry name" value="Kinase-like_dom_sf"/>
</dbReference>
<evidence type="ECO:0000256" key="13">
    <source>
        <dbReference type="PROSITE-ProRule" id="PRU10141"/>
    </source>
</evidence>
<evidence type="ECO:0000256" key="11">
    <source>
        <dbReference type="ARBA" id="ARBA00047899"/>
    </source>
</evidence>
<dbReference type="GO" id="GO:0046872">
    <property type="term" value="F:metal ion binding"/>
    <property type="evidence" value="ECO:0007669"/>
    <property type="project" value="UniProtKB-KW"/>
</dbReference>
<dbReference type="GO" id="GO:0005737">
    <property type="term" value="C:cytoplasm"/>
    <property type="evidence" value="ECO:0007669"/>
    <property type="project" value="TreeGrafter"/>
</dbReference>
<dbReference type="GO" id="GO:0051321">
    <property type="term" value="P:meiotic cell cycle"/>
    <property type="evidence" value="ECO:0007669"/>
    <property type="project" value="TreeGrafter"/>
</dbReference>
<evidence type="ECO:0000256" key="15">
    <source>
        <dbReference type="SAM" id="MobiDB-lite"/>
    </source>
</evidence>
<keyword evidence="7 13" id="KW-0067">ATP-binding</keyword>
<dbReference type="GO" id="GO:0110031">
    <property type="term" value="P:negative regulation of G2/MI transition of meiotic cell cycle"/>
    <property type="evidence" value="ECO:0007669"/>
    <property type="project" value="TreeGrafter"/>
</dbReference>
<reference evidence="17" key="1">
    <citation type="submission" date="2022-01" db="EMBL/GenBank/DDBJ databases">
        <title>Genome Sequence Resource for Two Populations of Ditylenchus destructor, the Migratory Endoparasitic Phytonematode.</title>
        <authorList>
            <person name="Zhang H."/>
            <person name="Lin R."/>
            <person name="Xie B."/>
        </authorList>
    </citation>
    <scope>NUCLEOTIDE SEQUENCE</scope>
    <source>
        <strain evidence="17">BazhouSP</strain>
    </source>
</reference>
<evidence type="ECO:0000256" key="4">
    <source>
        <dbReference type="ARBA" id="ARBA00022723"/>
    </source>
</evidence>
<dbReference type="EC" id="2.7.11.1" evidence="1"/>
<dbReference type="InterPro" id="IPR008271">
    <property type="entry name" value="Ser/Thr_kinase_AS"/>
</dbReference>
<keyword evidence="4" id="KW-0479">Metal-binding</keyword>
<evidence type="ECO:0000256" key="9">
    <source>
        <dbReference type="ARBA" id="ARBA00023306"/>
    </source>
</evidence>
<evidence type="ECO:0000256" key="7">
    <source>
        <dbReference type="ARBA" id="ARBA00022840"/>
    </source>
</evidence>
<evidence type="ECO:0000256" key="2">
    <source>
        <dbReference type="ARBA" id="ARBA00022527"/>
    </source>
</evidence>
<dbReference type="Gene3D" id="3.30.200.20">
    <property type="entry name" value="Phosphorylase Kinase, domain 1"/>
    <property type="match status" value="1"/>
</dbReference>
<feature type="region of interest" description="Disordered" evidence="15">
    <location>
        <begin position="1"/>
        <end position="75"/>
    </location>
</feature>
<dbReference type="GO" id="GO:0004674">
    <property type="term" value="F:protein serine/threonine kinase activity"/>
    <property type="evidence" value="ECO:0007669"/>
    <property type="project" value="UniProtKB-KW"/>
</dbReference>
<evidence type="ECO:0000256" key="8">
    <source>
        <dbReference type="ARBA" id="ARBA00022842"/>
    </source>
</evidence>
<dbReference type="PROSITE" id="PS50011">
    <property type="entry name" value="PROTEIN_KINASE_DOM"/>
    <property type="match status" value="1"/>
</dbReference>
<dbReference type="EMBL" id="JAKKPZ010000011">
    <property type="protein sequence ID" value="KAI1715606.1"/>
    <property type="molecule type" value="Genomic_DNA"/>
</dbReference>
<keyword evidence="5 13" id="KW-0547">Nucleotide-binding</keyword>
<evidence type="ECO:0000256" key="12">
    <source>
        <dbReference type="ARBA" id="ARBA00048679"/>
    </source>
</evidence>
<evidence type="ECO:0000256" key="6">
    <source>
        <dbReference type="ARBA" id="ARBA00022777"/>
    </source>
</evidence>
<comment type="catalytic activity">
    <reaction evidence="11">
        <text>L-threonyl-[protein] + ATP = O-phospho-L-threonyl-[protein] + ADP + H(+)</text>
        <dbReference type="Rhea" id="RHEA:46608"/>
        <dbReference type="Rhea" id="RHEA-COMP:11060"/>
        <dbReference type="Rhea" id="RHEA-COMP:11605"/>
        <dbReference type="ChEBI" id="CHEBI:15378"/>
        <dbReference type="ChEBI" id="CHEBI:30013"/>
        <dbReference type="ChEBI" id="CHEBI:30616"/>
        <dbReference type="ChEBI" id="CHEBI:61977"/>
        <dbReference type="ChEBI" id="CHEBI:456216"/>
        <dbReference type="EC" id="2.7.11.1"/>
    </reaction>
</comment>
<feature type="domain" description="Protein kinase" evidence="16">
    <location>
        <begin position="146"/>
        <end position="384"/>
    </location>
</feature>
<comment type="catalytic activity">
    <reaction evidence="12">
        <text>L-seryl-[protein] + ATP = O-phospho-L-seryl-[protein] + ADP + H(+)</text>
        <dbReference type="Rhea" id="RHEA:17989"/>
        <dbReference type="Rhea" id="RHEA-COMP:9863"/>
        <dbReference type="Rhea" id="RHEA-COMP:11604"/>
        <dbReference type="ChEBI" id="CHEBI:15378"/>
        <dbReference type="ChEBI" id="CHEBI:29999"/>
        <dbReference type="ChEBI" id="CHEBI:30616"/>
        <dbReference type="ChEBI" id="CHEBI:83421"/>
        <dbReference type="ChEBI" id="CHEBI:456216"/>
        <dbReference type="EC" id="2.7.11.1"/>
    </reaction>
</comment>
<accession>A0AAD4N8U8</accession>
<evidence type="ECO:0000256" key="14">
    <source>
        <dbReference type="RuleBase" id="RU000304"/>
    </source>
</evidence>